<dbReference type="EMBL" id="CP015959">
    <property type="protein sequence ID" value="QLB66238.1"/>
    <property type="molecule type" value="Genomic_DNA"/>
</dbReference>
<dbReference type="InterPro" id="IPR036737">
    <property type="entry name" value="OmpA-like_sf"/>
</dbReference>
<feature type="signal peptide" evidence="6">
    <location>
        <begin position="1"/>
        <end position="33"/>
    </location>
</feature>
<dbReference type="PANTHER" id="PTHR30329:SF21">
    <property type="entry name" value="LIPOPROTEIN YIAD-RELATED"/>
    <property type="match status" value="1"/>
</dbReference>
<dbReference type="Proteomes" id="UP001462961">
    <property type="component" value="Unassembled WGS sequence"/>
</dbReference>
<proteinExistence type="predicted"/>
<sequence length="386" mass="41860">MRKPTLRGTVRSRFAVTLAATLAAAFAAPAAFALPASIKSQAEALMPAAQKIADPYRRGVAEGFLEIAGRQDSHVLVSRVYNNAAQRALGNARYLIDQSTPWEPLYTAKNWPTRDKWVQAIRAIEATNARVSASTCKSEQAGRLLALTDEVWKEQDETHGTHWVHGWDAIERAQKLSVQVNQELDHCAPPPPPPPPIVDAATPIALSADALFDFDSAKLKAEGTTAIDALATDLKRVQSIDVVTVIGYTDRFGSVTHNRDLSRRRAQAVADALKERGLNPARFDVRGAGSTAPIATCPGRKSAAVIACLAPNRRVEIRVSGQSVSAVPPAPAAPAVPQSPRPQQMKQEQPQQPSQSQQLQLQQLQQPPQRQQWQVAPQSLQKPPAQ</sequence>
<evidence type="ECO:0000256" key="2">
    <source>
        <dbReference type="ARBA" id="ARBA00023136"/>
    </source>
</evidence>
<keyword evidence="9" id="KW-0966">Cell projection</keyword>
<evidence type="ECO:0000313" key="11">
    <source>
        <dbReference type="Proteomes" id="UP001462961"/>
    </source>
</evidence>
<dbReference type="Gene3D" id="3.30.1330.60">
    <property type="entry name" value="OmpA-like domain"/>
    <property type="match status" value="1"/>
</dbReference>
<dbReference type="Proteomes" id="UP000509548">
    <property type="component" value="Chromosome 2"/>
</dbReference>
<evidence type="ECO:0000256" key="3">
    <source>
        <dbReference type="ARBA" id="ARBA00023237"/>
    </source>
</evidence>
<keyword evidence="11" id="KW-1185">Reference proteome</keyword>
<dbReference type="SUPFAM" id="SSF103088">
    <property type="entry name" value="OmpA-like"/>
    <property type="match status" value="1"/>
</dbReference>
<reference evidence="9" key="2">
    <citation type="submission" date="2016-06" db="EMBL/GenBank/DDBJ databases">
        <authorList>
            <person name="Huang P."/>
            <person name="Jiang X."/>
            <person name="Liu X."/>
        </authorList>
    </citation>
    <scope>NUCLEOTIDE SEQUENCE</scope>
    <source>
        <strain evidence="9">852011</strain>
    </source>
</reference>
<reference evidence="9 10" key="1">
    <citation type="journal article" date="2014" name="Genome Announc.">
        <title>Draft Genome Sequence of the Haloacid-Degrading Burkholderia caribensis Strain MBA4.</title>
        <authorList>
            <person name="Pan Y."/>
            <person name="Kong K.F."/>
            <person name="Tsang J.S."/>
        </authorList>
    </citation>
    <scope>NUCLEOTIDE SEQUENCE [LARGE SCALE GENOMIC DNA]</scope>
    <source>
        <strain evidence="9 10">852011</strain>
    </source>
</reference>
<feature type="compositionally biased region" description="Pro residues" evidence="5">
    <location>
        <begin position="328"/>
        <end position="340"/>
    </location>
</feature>
<feature type="chain" id="PRO_5040293992" evidence="6">
    <location>
        <begin position="34"/>
        <end position="386"/>
    </location>
</feature>
<dbReference type="PRINTS" id="PR01021">
    <property type="entry name" value="OMPADOMAIN"/>
</dbReference>
<dbReference type="RefSeq" id="WP_107202047.1">
    <property type="nucleotide sequence ID" value="NZ_CP015959.1"/>
</dbReference>
<evidence type="ECO:0000313" key="9">
    <source>
        <dbReference type="EMBL" id="QLB66238.1"/>
    </source>
</evidence>
<evidence type="ECO:0000256" key="1">
    <source>
        <dbReference type="ARBA" id="ARBA00004442"/>
    </source>
</evidence>
<dbReference type="InterPro" id="IPR006664">
    <property type="entry name" value="OMP_bac"/>
</dbReference>
<dbReference type="AlphaFoldDB" id="A0A9Q6S833"/>
<dbReference type="GO" id="GO:0009279">
    <property type="term" value="C:cell outer membrane"/>
    <property type="evidence" value="ECO:0007669"/>
    <property type="project" value="UniProtKB-SubCell"/>
</dbReference>
<evidence type="ECO:0000256" key="6">
    <source>
        <dbReference type="SAM" id="SignalP"/>
    </source>
</evidence>
<feature type="compositionally biased region" description="Low complexity" evidence="5">
    <location>
        <begin position="341"/>
        <end position="379"/>
    </location>
</feature>
<evidence type="ECO:0000259" key="7">
    <source>
        <dbReference type="PROSITE" id="PS51123"/>
    </source>
</evidence>
<dbReference type="PROSITE" id="PS51123">
    <property type="entry name" value="OMPA_2"/>
    <property type="match status" value="1"/>
</dbReference>
<keyword evidence="2 4" id="KW-0472">Membrane</keyword>
<gene>
    <name evidence="9" type="ORF">A9O66_28745</name>
    <name evidence="8" type="ORF">VOI32_23120</name>
</gene>
<accession>A0A9Q6S833</accession>
<reference evidence="8 11" key="3">
    <citation type="submission" date="2024-01" db="EMBL/GenBank/DDBJ databases">
        <title>The diversity of rhizobia nodulating Mimosa spp. in eleven states of Brazil covering several biomes is determined by host plant, location, and edaphic factors.</title>
        <authorList>
            <person name="Rouws L."/>
            <person name="Barauna A."/>
            <person name="Beukes C."/>
            <person name="De Faria S.M."/>
            <person name="Gross E."/>
            <person name="Dos Reis Junior F.B."/>
            <person name="Simon M."/>
            <person name="Maluk M."/>
            <person name="Odee D.W."/>
            <person name="Kenicer G."/>
            <person name="Young J.P.W."/>
            <person name="Reis V.M."/>
            <person name="Zilli J."/>
            <person name="James E.K."/>
        </authorList>
    </citation>
    <scope>NUCLEOTIDE SEQUENCE [LARGE SCALE GENOMIC DNA]</scope>
    <source>
        <strain evidence="8 11">JHI1651</strain>
    </source>
</reference>
<feature type="region of interest" description="Disordered" evidence="5">
    <location>
        <begin position="321"/>
        <end position="386"/>
    </location>
</feature>
<organism evidence="9 10">
    <name type="scientific">Paraburkholderia caribensis</name>
    <dbReference type="NCBI Taxonomy" id="75105"/>
    <lineage>
        <taxon>Bacteria</taxon>
        <taxon>Pseudomonadati</taxon>
        <taxon>Pseudomonadota</taxon>
        <taxon>Betaproteobacteria</taxon>
        <taxon>Burkholderiales</taxon>
        <taxon>Burkholderiaceae</taxon>
        <taxon>Paraburkholderia</taxon>
    </lineage>
</organism>
<evidence type="ECO:0000256" key="4">
    <source>
        <dbReference type="PROSITE-ProRule" id="PRU00473"/>
    </source>
</evidence>
<dbReference type="InterPro" id="IPR050330">
    <property type="entry name" value="Bact_OuterMem_StrucFunc"/>
</dbReference>
<dbReference type="PANTHER" id="PTHR30329">
    <property type="entry name" value="STATOR ELEMENT OF FLAGELLAR MOTOR COMPLEX"/>
    <property type="match status" value="1"/>
</dbReference>
<keyword evidence="6" id="KW-0732">Signal</keyword>
<comment type="subcellular location">
    <subcellularLocation>
        <location evidence="1">Cell outer membrane</location>
    </subcellularLocation>
</comment>
<dbReference type="CDD" id="cd07185">
    <property type="entry name" value="OmpA_C-like"/>
    <property type="match status" value="1"/>
</dbReference>
<protein>
    <submittedName>
        <fullName evidence="9">Flagellar motor protein MotB</fullName>
    </submittedName>
    <submittedName>
        <fullName evidence="8">OmpA family protein</fullName>
    </submittedName>
</protein>
<dbReference type="Pfam" id="PF00691">
    <property type="entry name" value="OmpA"/>
    <property type="match status" value="1"/>
</dbReference>
<evidence type="ECO:0000313" key="8">
    <source>
        <dbReference type="EMBL" id="MEO1756818.1"/>
    </source>
</evidence>
<keyword evidence="9" id="KW-0282">Flagellum</keyword>
<evidence type="ECO:0000313" key="10">
    <source>
        <dbReference type="Proteomes" id="UP000509548"/>
    </source>
</evidence>
<feature type="domain" description="OmpA-like" evidence="7">
    <location>
        <begin position="199"/>
        <end position="323"/>
    </location>
</feature>
<evidence type="ECO:0000256" key="5">
    <source>
        <dbReference type="SAM" id="MobiDB-lite"/>
    </source>
</evidence>
<dbReference type="InterPro" id="IPR006665">
    <property type="entry name" value="OmpA-like"/>
</dbReference>
<keyword evidence="3" id="KW-0998">Cell outer membrane</keyword>
<keyword evidence="9" id="KW-0969">Cilium</keyword>
<name>A0A9Q6S833_9BURK</name>
<dbReference type="EMBL" id="JAYLVJ010000030">
    <property type="protein sequence ID" value="MEO1756818.1"/>
    <property type="molecule type" value="Genomic_DNA"/>
</dbReference>